<dbReference type="EMBL" id="NHTK01001069">
    <property type="protein sequence ID" value="PPR03403.1"/>
    <property type="molecule type" value="Genomic_DNA"/>
</dbReference>
<accession>A0A409YK13</accession>
<protein>
    <recommendedName>
        <fullName evidence="3">Peptidase S1 domain-containing protein</fullName>
    </recommendedName>
</protein>
<dbReference type="SUPFAM" id="SSF50494">
    <property type="entry name" value="Trypsin-like serine proteases"/>
    <property type="match status" value="1"/>
</dbReference>
<dbReference type="Gene3D" id="2.40.10.10">
    <property type="entry name" value="Trypsin-like serine proteases"/>
    <property type="match status" value="2"/>
</dbReference>
<dbReference type="STRING" id="181874.A0A409YK13"/>
<gene>
    <name evidence="1" type="ORF">CVT24_012528</name>
</gene>
<dbReference type="InterPro" id="IPR009003">
    <property type="entry name" value="Peptidase_S1_PA"/>
</dbReference>
<name>A0A409YK13_9AGAR</name>
<evidence type="ECO:0000313" key="1">
    <source>
        <dbReference type="EMBL" id="PPR03403.1"/>
    </source>
</evidence>
<comment type="caution">
    <text evidence="1">The sequence shown here is derived from an EMBL/GenBank/DDBJ whole genome shotgun (WGS) entry which is preliminary data.</text>
</comment>
<dbReference type="InterPro" id="IPR043504">
    <property type="entry name" value="Peptidase_S1_PA_chymotrypsin"/>
</dbReference>
<dbReference type="OrthoDB" id="5367135at2759"/>
<evidence type="ECO:0000313" key="2">
    <source>
        <dbReference type="Proteomes" id="UP000284842"/>
    </source>
</evidence>
<evidence type="ECO:0008006" key="3">
    <source>
        <dbReference type="Google" id="ProtNLM"/>
    </source>
</evidence>
<proteinExistence type="predicted"/>
<dbReference type="AlphaFoldDB" id="A0A409YK13"/>
<dbReference type="Proteomes" id="UP000284842">
    <property type="component" value="Unassembled WGS sequence"/>
</dbReference>
<keyword evidence="2" id="KW-1185">Reference proteome</keyword>
<reference evidence="1 2" key="1">
    <citation type="journal article" date="2018" name="Evol. Lett.">
        <title>Horizontal gene cluster transfer increased hallucinogenic mushroom diversity.</title>
        <authorList>
            <person name="Reynolds H.T."/>
            <person name="Vijayakumar V."/>
            <person name="Gluck-Thaler E."/>
            <person name="Korotkin H.B."/>
            <person name="Matheny P.B."/>
            <person name="Slot J.C."/>
        </authorList>
    </citation>
    <scope>NUCLEOTIDE SEQUENCE [LARGE SCALE GENOMIC DNA]</scope>
    <source>
        <strain evidence="1 2">2629</strain>
    </source>
</reference>
<organism evidence="1 2">
    <name type="scientific">Panaeolus cyanescens</name>
    <dbReference type="NCBI Taxonomy" id="181874"/>
    <lineage>
        <taxon>Eukaryota</taxon>
        <taxon>Fungi</taxon>
        <taxon>Dikarya</taxon>
        <taxon>Basidiomycota</taxon>
        <taxon>Agaricomycotina</taxon>
        <taxon>Agaricomycetes</taxon>
        <taxon>Agaricomycetidae</taxon>
        <taxon>Agaricales</taxon>
        <taxon>Agaricineae</taxon>
        <taxon>Galeropsidaceae</taxon>
        <taxon>Panaeolus</taxon>
    </lineage>
</organism>
<sequence>MESSNRAQYPPINITNTNHIDLPSLHSSAVVKLISDHNCNGQNVIGTGFFIHIPESPYEVILTAAHNLWTATNGYARNTTILLPHPNIRSPDHLSIPISPACIKVCAQYMREPTNPNFDYGAILVPYSSNSKRRGFGFKMTHAFCELRGTVNVSSYRQGSSPGRPVWTTGHVVNEELTDNRLVYEATAENAGNGAPLWIAEGTEDVFVLAIQGTGSDFFVFPAEVTDSTSTRYALALGKRWVKFDNHNQKVGLQDQLDEQCLFTRKPMDSGVFSIVLKDDFLFKMDGPEVQKSGIFKLLLASELPAGYTPN</sequence>
<dbReference type="InParanoid" id="A0A409YK13"/>